<dbReference type="Pfam" id="PF00014">
    <property type="entry name" value="Kunitz_BPTI"/>
    <property type="match status" value="1"/>
</dbReference>
<evidence type="ECO:0000256" key="13">
    <source>
        <dbReference type="SAM" id="Phobius"/>
    </source>
</evidence>
<dbReference type="OrthoDB" id="347314at2759"/>
<feature type="region of interest" description="Disordered" evidence="12">
    <location>
        <begin position="476"/>
        <end position="504"/>
    </location>
</feature>
<feature type="domain" description="Reelin" evidence="15">
    <location>
        <begin position="19"/>
        <end position="191"/>
    </location>
</feature>
<dbReference type="GO" id="GO:0046872">
    <property type="term" value="F:metal ion binding"/>
    <property type="evidence" value="ECO:0007669"/>
    <property type="project" value="UniProtKB-KW"/>
</dbReference>
<dbReference type="Pfam" id="PF19028">
    <property type="entry name" value="TSP1_spondin"/>
    <property type="match status" value="1"/>
</dbReference>
<dbReference type="FunFam" id="2.20.100.10:FF:000134">
    <property type="entry name" value="Uncharacterized protein"/>
    <property type="match status" value="1"/>
</dbReference>
<evidence type="ECO:0000256" key="10">
    <source>
        <dbReference type="ARBA" id="ARBA00023180"/>
    </source>
</evidence>
<reference evidence="17 18" key="1">
    <citation type="submission" date="2015-12" db="EMBL/GenBank/DDBJ databases">
        <title>The genome of Folsomia candida.</title>
        <authorList>
            <person name="Faddeeva A."/>
            <person name="Derks M.F."/>
            <person name="Anvar Y."/>
            <person name="Smit S."/>
            <person name="Van Straalen N."/>
            <person name="Roelofs D."/>
        </authorList>
    </citation>
    <scope>NUCLEOTIDE SEQUENCE [LARGE SCALE GENOMIC DNA]</scope>
    <source>
        <strain evidence="17 18">VU population</strain>
        <tissue evidence="17">Whole body</tissue>
    </source>
</reference>
<evidence type="ECO:0000256" key="11">
    <source>
        <dbReference type="ARBA" id="ARBA00030964"/>
    </source>
</evidence>
<dbReference type="Pfam" id="PF00090">
    <property type="entry name" value="TSP_1"/>
    <property type="match status" value="3"/>
</dbReference>
<dbReference type="PANTHER" id="PTHR11311:SF16">
    <property type="entry name" value="SPONDIN-1"/>
    <property type="match status" value="1"/>
</dbReference>
<keyword evidence="10" id="KW-0325">Glycoprotein</keyword>
<evidence type="ECO:0000259" key="14">
    <source>
        <dbReference type="PROSITE" id="PS50279"/>
    </source>
</evidence>
<dbReference type="SMART" id="SM00131">
    <property type="entry name" value="KU"/>
    <property type="match status" value="1"/>
</dbReference>
<dbReference type="PROSITE" id="PS00280">
    <property type="entry name" value="BPTI_KUNITZ_1"/>
    <property type="match status" value="1"/>
</dbReference>
<dbReference type="InterPro" id="IPR020901">
    <property type="entry name" value="Prtase_inh_Kunz-CS"/>
</dbReference>
<sequence>MQIRRQRMHGTVVKVGWIILGIILEGFVVEGLWCDRAPHSVGVPKTSGDNGFRVVISGDPEKPDKYIPGAVYTVRLQGPGSQFSVEKFTGFLLVAEPTDGLSPESSAGNFQLTKSDSFARFSEYCPHAVKHASEVPKSEVQVQWIAPAVATGCVSFRATIIKNKGQWFMDDGELTKQLCPETEVGEEENEDTEPCCACDEAKYELTFEGLWSPLTHPKEFPADAWSAHFSDIVGASHSPTFKFWQQNEPASEGLRQLAEAGDSKDLERELKDESAHIRTIIKARGLRHPNFYGHKTFAVFRADRDHNLVSLVSKIGMSIVNASKYAEKNPTIPRERISRIVWNPRPESPFYDPSGNMVKPFAKLRIQKQRSYERTCDEDARRAGPNYSQDWDEDEDSFEDRPECAVTQWIETPCSATCGKGVLHRKRQFLDLKAKELGCSRKLTQSVACDSHVPCASVHSSGSNYNGNTYRTSGGHYGGGGGSNNGNFGGGSTPGGSQVGRDDPCATTKWRPWGTCSKTCGQGIHRRRREFVNPGLAETYNCNKNVLVENEQCFGSSRNCNEPEQIIPGCETTDWGDWEACSATVCGNGMRQRHRMYAVPARSYTIGCNASLMESEACSGLLPDCDPSRVQEICMLPRDPGSCDGSYSRWYFDSQSKTCSKFKYSGCQGNANMFDKEDECEKTCGSLKEDAFSEPMMRHQSYHGNAGYRSVNNLQSSGNSINPNVYNPFSSNQYPLHEHIMSATISSQSPFNDGPVSDCDVSEWGAWSGCSVSCGRGHKYRTRYIKRFPENGGAPCPKLEHRRKCKGMSCPQNHQPYSYQQYGGASSSTDGHGYYDGYIH</sequence>
<comment type="subcellular location">
    <subcellularLocation>
        <location evidence="1">Secreted</location>
        <location evidence="1">Extracellular space</location>
        <location evidence="1">Extracellular matrix</location>
    </subcellularLocation>
</comment>
<keyword evidence="4" id="KW-0272">Extracellular matrix</keyword>
<dbReference type="PROSITE" id="PS50279">
    <property type="entry name" value="BPTI_KUNITZ_2"/>
    <property type="match status" value="1"/>
</dbReference>
<evidence type="ECO:0000256" key="6">
    <source>
        <dbReference type="ARBA" id="ARBA00022729"/>
    </source>
</evidence>
<dbReference type="PROSITE" id="PS51020">
    <property type="entry name" value="SPONDIN"/>
    <property type="match status" value="1"/>
</dbReference>
<dbReference type="InterPro" id="IPR036383">
    <property type="entry name" value="TSP1_rpt_sf"/>
</dbReference>
<feature type="region of interest" description="Disordered" evidence="12">
    <location>
        <begin position="373"/>
        <end position="396"/>
    </location>
</feature>
<dbReference type="InterPro" id="IPR042307">
    <property type="entry name" value="Reeler_sf"/>
</dbReference>
<dbReference type="InterPro" id="IPR002861">
    <property type="entry name" value="Reeler_dom"/>
</dbReference>
<dbReference type="STRING" id="158441.A0A226E719"/>
<keyword evidence="5" id="KW-0479">Metal-binding</keyword>
<dbReference type="SUPFAM" id="SSF82895">
    <property type="entry name" value="TSP-1 type 1 repeat"/>
    <property type="match status" value="3"/>
</dbReference>
<evidence type="ECO:0000313" key="17">
    <source>
        <dbReference type="EMBL" id="OXA52671.1"/>
    </source>
</evidence>
<dbReference type="InterPro" id="IPR038678">
    <property type="entry name" value="Spondin_N_sf"/>
</dbReference>
<dbReference type="InterPro" id="IPR044004">
    <property type="entry name" value="TSP1_spondin_dom"/>
</dbReference>
<comment type="caution">
    <text evidence="17">The sequence shown here is derived from an EMBL/GenBank/DDBJ whole genome shotgun (WGS) entry which is preliminary data.</text>
</comment>
<dbReference type="NCBIfam" id="NF038123">
    <property type="entry name" value="NF038123_dom"/>
    <property type="match status" value="1"/>
</dbReference>
<dbReference type="PROSITE" id="PS50092">
    <property type="entry name" value="TSP1"/>
    <property type="match status" value="4"/>
</dbReference>
<dbReference type="EMBL" id="LNIX01000006">
    <property type="protein sequence ID" value="OXA52671.1"/>
    <property type="molecule type" value="Genomic_DNA"/>
</dbReference>
<dbReference type="Proteomes" id="UP000198287">
    <property type="component" value="Unassembled WGS sequence"/>
</dbReference>
<organism evidence="17 18">
    <name type="scientific">Folsomia candida</name>
    <name type="common">Springtail</name>
    <dbReference type="NCBI Taxonomy" id="158441"/>
    <lineage>
        <taxon>Eukaryota</taxon>
        <taxon>Metazoa</taxon>
        <taxon>Ecdysozoa</taxon>
        <taxon>Arthropoda</taxon>
        <taxon>Hexapoda</taxon>
        <taxon>Collembola</taxon>
        <taxon>Entomobryomorpha</taxon>
        <taxon>Isotomoidea</taxon>
        <taxon>Isotomidae</taxon>
        <taxon>Proisotominae</taxon>
        <taxon>Folsomia</taxon>
    </lineage>
</organism>
<feature type="domain" description="Spondin" evidence="16">
    <location>
        <begin position="191"/>
        <end position="385"/>
    </location>
</feature>
<gene>
    <name evidence="17" type="ORF">Fcan01_12149</name>
</gene>
<evidence type="ECO:0000259" key="15">
    <source>
        <dbReference type="PROSITE" id="PS51019"/>
    </source>
</evidence>
<feature type="compositionally biased region" description="Gly residues" evidence="12">
    <location>
        <begin position="476"/>
        <end position="498"/>
    </location>
</feature>
<dbReference type="Gene3D" id="2.60.40.2130">
    <property type="entry name" value="F-spondin domain"/>
    <property type="match status" value="1"/>
</dbReference>
<dbReference type="InterPro" id="IPR009465">
    <property type="entry name" value="Spondin_N"/>
</dbReference>
<feature type="transmembrane region" description="Helical" evidence="13">
    <location>
        <begin position="12"/>
        <end position="33"/>
    </location>
</feature>
<dbReference type="GO" id="GO:0007155">
    <property type="term" value="P:cell adhesion"/>
    <property type="evidence" value="ECO:0007669"/>
    <property type="project" value="UniProtKB-KW"/>
</dbReference>
<keyword evidence="13" id="KW-1133">Transmembrane helix</keyword>
<dbReference type="InterPro" id="IPR051418">
    <property type="entry name" value="Spondin/Thrombospondin_T1"/>
</dbReference>
<dbReference type="GO" id="GO:0031012">
    <property type="term" value="C:extracellular matrix"/>
    <property type="evidence" value="ECO:0007669"/>
    <property type="project" value="TreeGrafter"/>
</dbReference>
<evidence type="ECO:0000256" key="3">
    <source>
        <dbReference type="ARBA" id="ARBA00022525"/>
    </source>
</evidence>
<evidence type="ECO:0000256" key="1">
    <source>
        <dbReference type="ARBA" id="ARBA00004498"/>
    </source>
</evidence>
<dbReference type="Pfam" id="PF06468">
    <property type="entry name" value="Spond_N"/>
    <property type="match status" value="1"/>
</dbReference>
<dbReference type="SMART" id="SM00209">
    <property type="entry name" value="TSP1"/>
    <property type="match status" value="4"/>
</dbReference>
<dbReference type="Gene3D" id="2.60.40.4060">
    <property type="entry name" value="Reeler domain"/>
    <property type="match status" value="1"/>
</dbReference>
<dbReference type="Pfam" id="PF02014">
    <property type="entry name" value="Reeler"/>
    <property type="match status" value="1"/>
</dbReference>
<dbReference type="PRINTS" id="PR00759">
    <property type="entry name" value="BASICPTASE"/>
</dbReference>
<dbReference type="InterPro" id="IPR002223">
    <property type="entry name" value="Kunitz_BPTI"/>
</dbReference>
<dbReference type="SUPFAM" id="SSF57362">
    <property type="entry name" value="BPTI-like"/>
    <property type="match status" value="1"/>
</dbReference>
<evidence type="ECO:0000256" key="7">
    <source>
        <dbReference type="ARBA" id="ARBA00022737"/>
    </source>
</evidence>
<evidence type="ECO:0000256" key="12">
    <source>
        <dbReference type="SAM" id="MobiDB-lite"/>
    </source>
</evidence>
<evidence type="ECO:0000256" key="9">
    <source>
        <dbReference type="ARBA" id="ARBA00023157"/>
    </source>
</evidence>
<keyword evidence="7" id="KW-0677">Repeat</keyword>
<proteinExistence type="predicted"/>
<name>A0A226E719_FOLCA</name>
<accession>A0A226E719</accession>
<keyword evidence="6" id="KW-0732">Signal</keyword>
<dbReference type="AlphaFoldDB" id="A0A226E719"/>
<dbReference type="CDD" id="cd08544">
    <property type="entry name" value="Reeler"/>
    <property type="match status" value="1"/>
</dbReference>
<dbReference type="FunFam" id="4.10.410.10:FF:000017">
    <property type="entry name" value="papilin isoform X2"/>
    <property type="match status" value="1"/>
</dbReference>
<feature type="domain" description="BPTI/Kunitz inhibitor" evidence="14">
    <location>
        <begin position="634"/>
        <end position="684"/>
    </location>
</feature>
<dbReference type="PROSITE" id="PS51019">
    <property type="entry name" value="REELIN"/>
    <property type="match status" value="1"/>
</dbReference>
<evidence type="ECO:0000313" key="18">
    <source>
        <dbReference type="Proteomes" id="UP000198287"/>
    </source>
</evidence>
<dbReference type="InterPro" id="IPR000884">
    <property type="entry name" value="TSP1_rpt"/>
</dbReference>
<dbReference type="GO" id="GO:0004867">
    <property type="term" value="F:serine-type endopeptidase inhibitor activity"/>
    <property type="evidence" value="ECO:0007669"/>
    <property type="project" value="InterPro"/>
</dbReference>
<keyword evidence="13" id="KW-0472">Membrane</keyword>
<dbReference type="Gene3D" id="4.10.410.10">
    <property type="entry name" value="Pancreatic trypsin inhibitor Kunitz domain"/>
    <property type="match status" value="1"/>
</dbReference>
<dbReference type="InterPro" id="IPR036880">
    <property type="entry name" value="Kunitz_BPTI_sf"/>
</dbReference>
<protein>
    <recommendedName>
        <fullName evidence="2">Spondin-1</fullName>
    </recommendedName>
    <alternativeName>
        <fullName evidence="11">F-spondin</fullName>
    </alternativeName>
</protein>
<dbReference type="Gene3D" id="2.20.100.10">
    <property type="entry name" value="Thrombospondin type-1 (TSP1) repeat"/>
    <property type="match status" value="4"/>
</dbReference>
<keyword evidence="18" id="KW-1185">Reference proteome</keyword>
<dbReference type="CDD" id="cd00109">
    <property type="entry name" value="Kunitz-type"/>
    <property type="match status" value="1"/>
</dbReference>
<evidence type="ECO:0000256" key="4">
    <source>
        <dbReference type="ARBA" id="ARBA00022530"/>
    </source>
</evidence>
<feature type="compositionally biased region" description="Basic and acidic residues" evidence="12">
    <location>
        <begin position="373"/>
        <end position="382"/>
    </location>
</feature>
<keyword evidence="8" id="KW-0130">Cell adhesion</keyword>
<evidence type="ECO:0000256" key="5">
    <source>
        <dbReference type="ARBA" id="ARBA00022723"/>
    </source>
</evidence>
<dbReference type="OMA" id="ARFSEYC"/>
<evidence type="ECO:0000256" key="2">
    <source>
        <dbReference type="ARBA" id="ARBA00019594"/>
    </source>
</evidence>
<evidence type="ECO:0000256" key="8">
    <source>
        <dbReference type="ARBA" id="ARBA00022889"/>
    </source>
</evidence>
<keyword evidence="9" id="KW-1015">Disulfide bond</keyword>
<keyword evidence="3" id="KW-0964">Secreted</keyword>
<dbReference type="PANTHER" id="PTHR11311">
    <property type="entry name" value="SPONDIN"/>
    <property type="match status" value="1"/>
</dbReference>
<evidence type="ECO:0000259" key="16">
    <source>
        <dbReference type="PROSITE" id="PS51020"/>
    </source>
</evidence>
<keyword evidence="13" id="KW-0812">Transmembrane</keyword>